<accession>A0ABQ1ZQ16</accession>
<gene>
    <name evidence="1" type="ORF">GCM10007362_08090</name>
</gene>
<evidence type="ECO:0000313" key="1">
    <source>
        <dbReference type="EMBL" id="GGH71211.1"/>
    </source>
</evidence>
<dbReference type="Proteomes" id="UP000605427">
    <property type="component" value="Unassembled WGS sequence"/>
</dbReference>
<sequence>MKIEFCEKNLDRFSKSAYKALKGEYEDVKVKKDSCLKECRLCRTEPFARVKGEIVRAETPKKLVKKLEKRIAKKK</sequence>
<dbReference type="RefSeq" id="WP_172239387.1">
    <property type="nucleotide sequence ID" value="NZ_BMDD01000001.1"/>
</dbReference>
<evidence type="ECO:0000313" key="2">
    <source>
        <dbReference type="Proteomes" id="UP000605427"/>
    </source>
</evidence>
<reference evidence="2" key="1">
    <citation type="journal article" date="2019" name="Int. J. Syst. Evol. Microbiol.">
        <title>The Global Catalogue of Microorganisms (GCM) 10K type strain sequencing project: providing services to taxonomists for standard genome sequencing and annotation.</title>
        <authorList>
            <consortium name="The Broad Institute Genomics Platform"/>
            <consortium name="The Broad Institute Genome Sequencing Center for Infectious Disease"/>
            <person name="Wu L."/>
            <person name="Ma J."/>
        </authorList>
    </citation>
    <scope>NUCLEOTIDE SEQUENCE [LARGE SCALE GENOMIC DNA]</scope>
    <source>
        <strain evidence="2">CCM 8702</strain>
    </source>
</reference>
<dbReference type="EMBL" id="BMDD01000001">
    <property type="protein sequence ID" value="GGH71211.1"/>
    <property type="molecule type" value="Genomic_DNA"/>
</dbReference>
<dbReference type="Pfam" id="PF07293">
    <property type="entry name" value="DUF1450"/>
    <property type="match status" value="1"/>
</dbReference>
<keyword evidence="2" id="KW-1185">Reference proteome</keyword>
<comment type="caution">
    <text evidence="1">The sequence shown here is derived from an EMBL/GenBank/DDBJ whole genome shotgun (WGS) entry which is preliminary data.</text>
</comment>
<proteinExistence type="predicted"/>
<evidence type="ECO:0008006" key="3">
    <source>
        <dbReference type="Google" id="ProtNLM"/>
    </source>
</evidence>
<protein>
    <recommendedName>
        <fullName evidence="3">DUF1450 domain-containing protein</fullName>
    </recommendedName>
</protein>
<name>A0ABQ1ZQ16_9BACL</name>
<organism evidence="1 2">
    <name type="scientific">Saccharibacillus endophyticus</name>
    <dbReference type="NCBI Taxonomy" id="2060666"/>
    <lineage>
        <taxon>Bacteria</taxon>
        <taxon>Bacillati</taxon>
        <taxon>Bacillota</taxon>
        <taxon>Bacilli</taxon>
        <taxon>Bacillales</taxon>
        <taxon>Paenibacillaceae</taxon>
        <taxon>Saccharibacillus</taxon>
    </lineage>
</organism>
<dbReference type="InterPro" id="IPR009910">
    <property type="entry name" value="DUF1450"/>
</dbReference>